<dbReference type="Proteomes" id="UP000295124">
    <property type="component" value="Unassembled WGS sequence"/>
</dbReference>
<evidence type="ECO:0000313" key="2">
    <source>
        <dbReference type="Proteomes" id="UP000295124"/>
    </source>
</evidence>
<evidence type="ECO:0000313" key="1">
    <source>
        <dbReference type="EMBL" id="TDD48477.1"/>
    </source>
</evidence>
<accession>A0A4V2YLY3</accession>
<reference evidence="1 2" key="1">
    <citation type="submission" date="2019-03" db="EMBL/GenBank/DDBJ databases">
        <title>Draft genome sequences of novel Actinobacteria.</title>
        <authorList>
            <person name="Sahin N."/>
            <person name="Ay H."/>
            <person name="Saygin H."/>
        </authorList>
    </citation>
    <scope>NUCLEOTIDE SEQUENCE [LARGE SCALE GENOMIC DNA]</scope>
    <source>
        <strain evidence="1 2">JCM 13523</strain>
    </source>
</reference>
<name>A0A4V2YLY3_9ACTN</name>
<gene>
    <name evidence="1" type="ORF">E1263_33300</name>
</gene>
<proteinExistence type="predicted"/>
<sequence length="128" mass="14301">MTLLCLLTGHRAAEWSFLSDADKCRQVQRCRRCDGVVKAETLHSWGEPQRTAGRGACAANFSCQECGEQKQDFAHQFEVVWGKAGGRCTKTNRCAGCGEVAWRFEDHQYSIGNPICERCGYDSFVDEA</sequence>
<protein>
    <submittedName>
        <fullName evidence="1">Uncharacterized protein</fullName>
    </submittedName>
</protein>
<dbReference type="RefSeq" id="WP_132174694.1">
    <property type="nucleotide sequence ID" value="NZ_SMKX01000140.1"/>
</dbReference>
<organism evidence="1 2">
    <name type="scientific">Kribbella antibiotica</name>
    <dbReference type="NCBI Taxonomy" id="190195"/>
    <lineage>
        <taxon>Bacteria</taxon>
        <taxon>Bacillati</taxon>
        <taxon>Actinomycetota</taxon>
        <taxon>Actinomycetes</taxon>
        <taxon>Propionibacteriales</taxon>
        <taxon>Kribbellaceae</taxon>
        <taxon>Kribbella</taxon>
    </lineage>
</organism>
<dbReference type="AlphaFoldDB" id="A0A4V2YLY3"/>
<keyword evidence="2" id="KW-1185">Reference proteome</keyword>
<dbReference type="EMBL" id="SMKX01000140">
    <property type="protein sequence ID" value="TDD48477.1"/>
    <property type="molecule type" value="Genomic_DNA"/>
</dbReference>
<comment type="caution">
    <text evidence="1">The sequence shown here is derived from an EMBL/GenBank/DDBJ whole genome shotgun (WGS) entry which is preliminary data.</text>
</comment>